<keyword evidence="1" id="KW-0614">Plasmid</keyword>
<geneLocation type="plasmid" evidence="1">
    <name>unnamed</name>
</geneLocation>
<dbReference type="Gene3D" id="1.10.3230.30">
    <property type="entry name" value="Phage gp6-like head-tail connector protein"/>
    <property type="match status" value="1"/>
</dbReference>
<sequence length="189" mass="20492">MTIIELTPPALEPLTLAEIRAHLRLEGEEEDALLLALATVAREHLERETGLVLAAREFRLCLDDWPEDGIVTIPRGPVQAVTSVTVYDGDGVPQAVDLDGHLLDGQARPARLWLRHLPQPDRAMNGIEVEFSAGFGESGADVPETLKRAMLLHVAAMFAARGVVAPDAQPAVVPPGYDRLIAPFCRRGL</sequence>
<name>A0ABT0D4G2_9HYPH</name>
<dbReference type="Proteomes" id="UP001522662">
    <property type="component" value="Unassembled WGS sequence"/>
</dbReference>
<dbReference type="NCBIfam" id="TIGR02215">
    <property type="entry name" value="phage_chp_gp8"/>
    <property type="match status" value="1"/>
</dbReference>
<accession>A0ABT0D4G2</accession>
<comment type="caution">
    <text evidence="1">The sequence shown here is derived from an EMBL/GenBank/DDBJ whole genome shotgun (WGS) entry which is preliminary data.</text>
</comment>
<protein>
    <submittedName>
        <fullName evidence="1">Phage head-tail connector protein</fullName>
    </submittedName>
</protein>
<dbReference type="RefSeq" id="WP_245137623.1">
    <property type="nucleotide sequence ID" value="NZ_CP128477.1"/>
</dbReference>
<reference evidence="1 2" key="1">
    <citation type="submission" date="2022-03" db="EMBL/GenBank/DDBJ databases">
        <title>Rhizobium SSM4.3 sp. nov., isolated from Sediment (Gouqi Island).</title>
        <authorList>
            <person name="Chen G."/>
        </authorList>
    </citation>
    <scope>NUCLEOTIDE SEQUENCE [LARGE SCALE GENOMIC DNA]</scope>
    <source>
        <strain evidence="1 2">SSM4.3</strain>
        <plasmid evidence="1">unnamed</plasmid>
    </source>
</reference>
<dbReference type="EMBL" id="JALAYX010000005">
    <property type="protein sequence ID" value="MCJ8240281.1"/>
    <property type="molecule type" value="Genomic_DNA"/>
</dbReference>
<evidence type="ECO:0000313" key="2">
    <source>
        <dbReference type="Proteomes" id="UP001522662"/>
    </source>
</evidence>
<evidence type="ECO:0000313" key="1">
    <source>
        <dbReference type="EMBL" id="MCJ8240281.1"/>
    </source>
</evidence>
<organism evidence="1 2">
    <name type="scientific">Peteryoungia algae</name>
    <dbReference type="NCBI Taxonomy" id="2919917"/>
    <lineage>
        <taxon>Bacteria</taxon>
        <taxon>Pseudomonadati</taxon>
        <taxon>Pseudomonadota</taxon>
        <taxon>Alphaproteobacteria</taxon>
        <taxon>Hyphomicrobiales</taxon>
        <taxon>Rhizobiaceae</taxon>
        <taxon>Peteryoungia</taxon>
    </lineage>
</organism>
<proteinExistence type="predicted"/>
<dbReference type="InterPro" id="IPR021146">
    <property type="entry name" value="Phage_gp6-like_head-tail"/>
</dbReference>
<gene>
    <name evidence="1" type="ORF">MKJ03_18265</name>
</gene>
<keyword evidence="2" id="KW-1185">Reference proteome</keyword>
<dbReference type="InterPro" id="IPR011738">
    <property type="entry name" value="Phage_CHP"/>
</dbReference>
<dbReference type="Pfam" id="PF05135">
    <property type="entry name" value="Phage_connect_1"/>
    <property type="match status" value="1"/>
</dbReference>
<dbReference type="CDD" id="cd08054">
    <property type="entry name" value="gp6"/>
    <property type="match status" value="1"/>
</dbReference>